<feature type="transmembrane region" description="Helical" evidence="25">
    <location>
        <begin position="753"/>
        <end position="772"/>
    </location>
</feature>
<dbReference type="PANTHER" id="PTHR23512:SF3">
    <property type="entry name" value="MAJOR FACILITATOR SUPERFAMILY DOMAIN-CONTAINING PROTEIN 1"/>
    <property type="match status" value="1"/>
</dbReference>
<evidence type="ECO:0000256" key="19">
    <source>
        <dbReference type="ARBA" id="ARBA00044919"/>
    </source>
</evidence>
<feature type="transmembrane region" description="Helical" evidence="25">
    <location>
        <begin position="872"/>
        <end position="896"/>
    </location>
</feature>
<dbReference type="InterPro" id="IPR036259">
    <property type="entry name" value="MFS_trans_sf"/>
</dbReference>
<reference evidence="26 27" key="1">
    <citation type="submission" date="2009-12" db="EMBL/GenBank/DDBJ databases">
        <title>The draft genome of Batrachochytrium dendrobatidis.</title>
        <authorList>
            <consortium name="US DOE Joint Genome Institute (JGI-PGF)"/>
            <person name="Kuo A."/>
            <person name="Salamov A."/>
            <person name="Schmutz J."/>
            <person name="Lucas S."/>
            <person name="Pitluck S."/>
            <person name="Rosenblum E."/>
            <person name="Stajich J."/>
            <person name="Eisen M."/>
            <person name="Grigoriev I.V."/>
        </authorList>
    </citation>
    <scope>NUCLEOTIDE SEQUENCE [LARGE SCALE GENOMIC DNA]</scope>
    <source>
        <strain evidence="27">JAM81 / FGSC 10211</strain>
    </source>
</reference>
<gene>
    <name evidence="26" type="ORF">BATDEDRAFT_28217</name>
</gene>
<organism evidence="26 27">
    <name type="scientific">Batrachochytrium dendrobatidis (strain JAM81 / FGSC 10211)</name>
    <name type="common">Frog chytrid fungus</name>
    <dbReference type="NCBI Taxonomy" id="684364"/>
    <lineage>
        <taxon>Eukaryota</taxon>
        <taxon>Fungi</taxon>
        <taxon>Fungi incertae sedis</taxon>
        <taxon>Chytridiomycota</taxon>
        <taxon>Chytridiomycota incertae sedis</taxon>
        <taxon>Chytridiomycetes</taxon>
        <taxon>Rhizophydiales</taxon>
        <taxon>Rhizophydiales incertae sedis</taxon>
        <taxon>Batrachochytrium</taxon>
    </lineage>
</organism>
<comment type="catalytic activity">
    <reaction evidence="10">
        <text>L-alpha-aminoacyl-L-arginine(out) = L-alpha-aminoacyl-L-arginine(in)</text>
        <dbReference type="Rhea" id="RHEA:79367"/>
        <dbReference type="ChEBI" id="CHEBI:229968"/>
    </reaction>
</comment>
<comment type="catalytic activity">
    <reaction evidence="8">
        <text>L-lysyl-L-alanine(out) = L-lysyl-L-alanine(in)</text>
        <dbReference type="Rhea" id="RHEA:79399"/>
        <dbReference type="ChEBI" id="CHEBI:229954"/>
    </reaction>
</comment>
<evidence type="ECO:0000256" key="2">
    <source>
        <dbReference type="ARBA" id="ARBA00008335"/>
    </source>
</evidence>
<evidence type="ECO:0000256" key="6">
    <source>
        <dbReference type="ARBA" id="ARBA00023136"/>
    </source>
</evidence>
<comment type="catalytic activity">
    <reaction evidence="13">
        <text>L-alpha-aminoacyl-L-lysine(out) = L-alpha-aminoacyl-L-lysine(in)</text>
        <dbReference type="Rhea" id="RHEA:79383"/>
        <dbReference type="ChEBI" id="CHEBI:229966"/>
    </reaction>
</comment>
<evidence type="ECO:0000256" key="4">
    <source>
        <dbReference type="ARBA" id="ARBA00022692"/>
    </source>
</evidence>
<comment type="catalytic activity">
    <reaction evidence="12">
        <text>L-lysyl-L-alpha-amino acid(out) = L-lysyl-L-alpha-amino acid(in)</text>
        <dbReference type="Rhea" id="RHEA:79387"/>
        <dbReference type="ChEBI" id="CHEBI:229965"/>
    </reaction>
</comment>
<sequence length="918" mass="100476">MTVPMPTSDSTDTGAGVMYPCIVVPDHIQCPGVQDTSSARPLATLPIKSFGPLSAISRLLESFMLDDENNLSVNRSEFDILQMIRGVCQHIMAPIYHVTGMRSADGLHEQLIINKGKGPVVGLAWHPFKQTIAIIHRNDSVHLFDLTSETWCPRQAVGLHHEFQRGITGIAWCPTGSAVLAVGCKSGVCLWRLQFDVHPTTSTKRLHPLIPADAQGCPQAWMTLLRAPQLSHVSHFAWSPDGRYIVAGSSANSTLVVFDVATESSEALSLSGGPTHELKFSSDGMFLLQSFKRGGIRIWETQLWNSVLLCTKRPAHSLTWLPDIRLFIFGLEGESRIAMVQMTKSAPCLDTITTPLMKLDKLVTLGNGASNLSGIRQFCVSPLGDRMLVQLEGSSQLVLYAIKTKPLPEFSYIGPVYGPMHTTHSSNRKTSAAGPECIAFASQFDKGALACIAYDNGKLSFIPIVMRSLGTDMRWTALGLSSCIMFGNYYAYDLPASLNTPLQQYLEATDQDYAFHLGLFYSLYSLPNIVLPMFSGVLADTIGIRALLIILSMLVCVGQISFTLGVTYQSYVAMHIGRLLFGMGSESLSVVQSKTTAKWFKGKEIAFALGVNLSVARLGSVFNDVVSPYLAVMGGVPAAMWVGVVTCLCSFWCAIGLADLDGMEVDDVECESSKMEDEMELEAWTDSQLEHPIRSEALMHMDKMDCAGLVQMPLRFWLICLIMCLLYATVIPFNTIHSAFLQKRWYADDPQTASQVMGVPDTISALLVPFVGTLVDQTGHRVKVLIACSVMMMSVHCFFTTANATVYSTPIPALVVLGLAYSMLLTFWPCIPLIVNESNLATAFGIATIALNVTLSVFPIVVARLVNSDPTYYITEVFFTSSCAMGIAACLVLFYIDRQSYNGMLEHQVSPMLSKDSR</sequence>
<evidence type="ECO:0000256" key="9">
    <source>
        <dbReference type="ARBA" id="ARBA00044878"/>
    </source>
</evidence>
<dbReference type="Pfam" id="PF00400">
    <property type="entry name" value="WD40"/>
    <property type="match status" value="1"/>
</dbReference>
<keyword evidence="4 25" id="KW-0812">Transmembrane</keyword>
<evidence type="ECO:0000256" key="16">
    <source>
        <dbReference type="ARBA" id="ARBA00044900"/>
    </source>
</evidence>
<evidence type="ECO:0000313" key="27">
    <source>
        <dbReference type="Proteomes" id="UP000007241"/>
    </source>
</evidence>
<dbReference type="Gene3D" id="1.20.1250.20">
    <property type="entry name" value="MFS general substrate transporter like domains"/>
    <property type="match status" value="2"/>
</dbReference>
<evidence type="ECO:0000256" key="15">
    <source>
        <dbReference type="ARBA" id="ARBA00044899"/>
    </source>
</evidence>
<dbReference type="InterPro" id="IPR052187">
    <property type="entry name" value="MFSD1"/>
</dbReference>
<dbReference type="OrthoDB" id="10251741at2759"/>
<evidence type="ECO:0000256" key="22">
    <source>
        <dbReference type="ARBA" id="ARBA00045018"/>
    </source>
</evidence>
<keyword evidence="5 25" id="KW-1133">Transmembrane helix</keyword>
<evidence type="ECO:0000256" key="8">
    <source>
        <dbReference type="ARBA" id="ARBA00044876"/>
    </source>
</evidence>
<dbReference type="Pfam" id="PF07690">
    <property type="entry name" value="MFS_1"/>
    <property type="match status" value="1"/>
</dbReference>
<feature type="transmembrane region" description="Helical" evidence="25">
    <location>
        <begin position="513"/>
        <end position="534"/>
    </location>
</feature>
<feature type="transmembrane region" description="Helical" evidence="25">
    <location>
        <begin position="629"/>
        <end position="655"/>
    </location>
</feature>
<evidence type="ECO:0000256" key="10">
    <source>
        <dbReference type="ARBA" id="ARBA00044881"/>
    </source>
</evidence>
<dbReference type="AlphaFoldDB" id="F4PDB8"/>
<comment type="catalytic activity">
    <reaction evidence="15">
        <text>L-arginyl-L-alpha-amino acid(out) = L-arginyl-L-alpha-amino acid(in)</text>
        <dbReference type="Rhea" id="RHEA:79371"/>
        <dbReference type="ChEBI" id="CHEBI:84315"/>
    </reaction>
</comment>
<comment type="catalytic activity">
    <reaction evidence="19">
        <text>L-alanyl-L-lysine(out) = L-alanyl-L-lysine(in)</text>
        <dbReference type="Rhea" id="RHEA:79415"/>
        <dbReference type="ChEBI" id="CHEBI:192470"/>
    </reaction>
</comment>
<comment type="subcellular location">
    <subcellularLocation>
        <location evidence="1">Lysosome membrane</location>
        <topology evidence="1">Multi-pass membrane protein</topology>
    </subcellularLocation>
</comment>
<evidence type="ECO:0000256" key="20">
    <source>
        <dbReference type="ARBA" id="ARBA00044924"/>
    </source>
</evidence>
<evidence type="ECO:0000256" key="1">
    <source>
        <dbReference type="ARBA" id="ARBA00004155"/>
    </source>
</evidence>
<evidence type="ECO:0000256" key="7">
    <source>
        <dbReference type="ARBA" id="ARBA00023228"/>
    </source>
</evidence>
<dbReference type="InParanoid" id="F4PDB8"/>
<evidence type="ECO:0000256" key="14">
    <source>
        <dbReference type="ARBA" id="ARBA00044898"/>
    </source>
</evidence>
<dbReference type="EMBL" id="GL882895">
    <property type="protein sequence ID" value="EGF76654.1"/>
    <property type="molecule type" value="Genomic_DNA"/>
</dbReference>
<comment type="catalytic activity">
    <reaction evidence="14">
        <text>L-aspartyl-L-lysine(out) = L-aspartyl-L-lysine(in)</text>
        <dbReference type="Rhea" id="RHEA:79411"/>
        <dbReference type="ChEBI" id="CHEBI:229953"/>
    </reaction>
</comment>
<comment type="catalytic activity">
    <reaction evidence="17">
        <text>L-arginyl-glycine(out) = L-arginyl-glycine(in)</text>
        <dbReference type="Rhea" id="RHEA:79391"/>
        <dbReference type="ChEBI" id="CHEBI:229955"/>
    </reaction>
</comment>
<comment type="function">
    <text evidence="23">Lysosomal dipeptide uniporter that selectively exports lysine, arginine or histidine-containing dipeptides with a net positive charge from the lysosome lumen into the cytosol. Could play a role in a specific type of protein O-glycosylation indirectly regulating macrophages migration and tissue invasion. Also essential for liver homeostasis.</text>
</comment>
<comment type="subunit">
    <text evidence="24">Homodimer. Interacts with lysosomal protein GLMP (via lumenal domain); the interaction starts while both proteins are still in the endoplasmic reticulum and is required for stabilization of MFSD1 in lysosomes but has no direct effect on its targeting to lysosomes or transporter activity.</text>
</comment>
<proteinExistence type="inferred from homology"/>
<dbReference type="Gene3D" id="2.130.10.10">
    <property type="entry name" value="YVTN repeat-like/Quinoprotein amine dehydrogenase"/>
    <property type="match status" value="1"/>
</dbReference>
<feature type="transmembrane region" description="Helical" evidence="25">
    <location>
        <begin position="843"/>
        <end position="866"/>
    </location>
</feature>
<comment type="similarity">
    <text evidence="2">Belongs to the major facilitator superfamily.</text>
</comment>
<keyword evidence="7" id="KW-0458">Lysosome</keyword>
<evidence type="ECO:0000256" key="3">
    <source>
        <dbReference type="ARBA" id="ARBA00022448"/>
    </source>
</evidence>
<comment type="catalytic activity">
    <reaction evidence="11">
        <text>L-alpha-aminoacyl-L-histidine(out) = L-alpha-aminoacyl-L-histidine(in)</text>
        <dbReference type="Rhea" id="RHEA:79375"/>
        <dbReference type="ChEBI" id="CHEBI:229967"/>
    </reaction>
</comment>
<evidence type="ECO:0000256" key="23">
    <source>
        <dbReference type="ARBA" id="ARBA00045709"/>
    </source>
</evidence>
<evidence type="ECO:0000256" key="12">
    <source>
        <dbReference type="ARBA" id="ARBA00044891"/>
    </source>
</evidence>
<dbReference type="InterPro" id="IPR001680">
    <property type="entry name" value="WD40_rpt"/>
</dbReference>
<dbReference type="RefSeq" id="XP_006682593.1">
    <property type="nucleotide sequence ID" value="XM_006682530.1"/>
</dbReference>
<evidence type="ECO:0000256" key="24">
    <source>
        <dbReference type="ARBA" id="ARBA00046376"/>
    </source>
</evidence>
<dbReference type="GeneID" id="18239549"/>
<dbReference type="GO" id="GO:0022857">
    <property type="term" value="F:transmembrane transporter activity"/>
    <property type="evidence" value="ECO:0007669"/>
    <property type="project" value="InterPro"/>
</dbReference>
<comment type="catalytic activity">
    <reaction evidence="9">
        <text>L-histidyl-glycine(out) = L-histidyl-glycine(in)</text>
        <dbReference type="Rhea" id="RHEA:79395"/>
        <dbReference type="ChEBI" id="CHEBI:229957"/>
    </reaction>
</comment>
<evidence type="ECO:0000256" key="25">
    <source>
        <dbReference type="SAM" id="Phobius"/>
    </source>
</evidence>
<evidence type="ECO:0000313" key="26">
    <source>
        <dbReference type="EMBL" id="EGF76654.1"/>
    </source>
</evidence>
<feature type="transmembrane region" description="Helical" evidence="25">
    <location>
        <begin position="784"/>
        <end position="805"/>
    </location>
</feature>
<feature type="transmembrane region" description="Helical" evidence="25">
    <location>
        <begin position="714"/>
        <end position="733"/>
    </location>
</feature>
<comment type="catalytic activity">
    <reaction evidence="18">
        <text>L-histidyl-L-alpha-amino acid(out) = L-histidyl-L-alpha-amino acid(in)</text>
        <dbReference type="Rhea" id="RHEA:79379"/>
        <dbReference type="ChEBI" id="CHEBI:229964"/>
    </reaction>
</comment>
<accession>F4PDB8</accession>
<evidence type="ECO:0000256" key="21">
    <source>
        <dbReference type="ARBA" id="ARBA00044985"/>
    </source>
</evidence>
<evidence type="ECO:0000256" key="5">
    <source>
        <dbReference type="ARBA" id="ARBA00022989"/>
    </source>
</evidence>
<dbReference type="SUPFAM" id="SSF103473">
    <property type="entry name" value="MFS general substrate transporter"/>
    <property type="match status" value="1"/>
</dbReference>
<evidence type="ECO:0000256" key="13">
    <source>
        <dbReference type="ARBA" id="ARBA00044893"/>
    </source>
</evidence>
<keyword evidence="27" id="KW-1185">Reference proteome</keyword>
<evidence type="ECO:0000256" key="11">
    <source>
        <dbReference type="ARBA" id="ARBA00044884"/>
    </source>
</evidence>
<feature type="transmembrane region" description="Helical" evidence="25">
    <location>
        <begin position="546"/>
        <end position="566"/>
    </location>
</feature>
<evidence type="ECO:0000256" key="17">
    <source>
        <dbReference type="ARBA" id="ARBA00044903"/>
    </source>
</evidence>
<dbReference type="InterPro" id="IPR015943">
    <property type="entry name" value="WD40/YVTN_repeat-like_dom_sf"/>
</dbReference>
<comment type="catalytic activity">
    <reaction evidence="16">
        <text>L-lysyl-L-lysine(out) = L-lysyl-L-lysine(in)</text>
        <dbReference type="Rhea" id="RHEA:79403"/>
        <dbReference type="ChEBI" id="CHEBI:229956"/>
    </reaction>
</comment>
<dbReference type="InterPro" id="IPR011701">
    <property type="entry name" value="MFS"/>
</dbReference>
<protein>
    <recommendedName>
        <fullName evidence="21">Lysosomal dipeptide transporter MFSD1</fullName>
    </recommendedName>
    <alternativeName>
        <fullName evidence="22">Major facilitator superfamily domain-containing protein 1</fullName>
    </alternativeName>
</protein>
<dbReference type="STRING" id="684364.F4PDB8"/>
<dbReference type="SMART" id="SM00320">
    <property type="entry name" value="WD40"/>
    <property type="match status" value="4"/>
</dbReference>
<dbReference type="Proteomes" id="UP000007241">
    <property type="component" value="Unassembled WGS sequence"/>
</dbReference>
<dbReference type="PANTHER" id="PTHR23512">
    <property type="entry name" value="MAJOR FACILITATOR SUPERFAMILY DOMAIN-CONTAINING PROTEIN 1"/>
    <property type="match status" value="1"/>
</dbReference>
<feature type="transmembrane region" description="Helical" evidence="25">
    <location>
        <begin position="811"/>
        <end position="831"/>
    </location>
</feature>
<keyword evidence="6 25" id="KW-0472">Membrane</keyword>
<name>F4PDB8_BATDJ</name>
<dbReference type="HOGENOM" id="CLU_317341_0_0_1"/>
<dbReference type="SUPFAM" id="SSF101908">
    <property type="entry name" value="Putative isomerase YbhE"/>
    <property type="match status" value="1"/>
</dbReference>
<keyword evidence="3" id="KW-0813">Transport</keyword>
<comment type="catalytic activity">
    <reaction evidence="20">
        <text>L-lysyl-glycine(out) = L-lysyl-glycine(in)</text>
        <dbReference type="Rhea" id="RHEA:79407"/>
        <dbReference type="ChEBI" id="CHEBI:191202"/>
    </reaction>
</comment>
<evidence type="ECO:0000256" key="18">
    <source>
        <dbReference type="ARBA" id="ARBA00044912"/>
    </source>
</evidence>